<protein>
    <submittedName>
        <fullName evidence="2">Uncharacterized protein LOC106461815</fullName>
    </submittedName>
</protein>
<keyword evidence="1" id="KW-1185">Reference proteome</keyword>
<dbReference type="GeneID" id="106461815"/>
<evidence type="ECO:0000313" key="1">
    <source>
        <dbReference type="Proteomes" id="UP000694941"/>
    </source>
</evidence>
<accession>A0ABM1B8S2</accession>
<gene>
    <name evidence="2" type="primary">LOC106461815</name>
</gene>
<evidence type="ECO:0000313" key="2">
    <source>
        <dbReference type="RefSeq" id="XP_013777124.1"/>
    </source>
</evidence>
<name>A0ABM1B8S2_LIMPO</name>
<sequence length="168" mass="18492">MFFSATNTVYCPLNSGTASLLSADGTRIIKEKNGINARWTEHFNQLLNRLCTVDQTSVHYILQRPVCEDLDLPTSEEEVIKAIKQTACGRALDKDGIPAKLYKSLGTVSFEAFHDVLTSIWEEEELPTDLGDATSVALYKGKGANAYCSNYRGISLHSIAGKFIARIS</sequence>
<dbReference type="PANTHER" id="PTHR19446">
    <property type="entry name" value="REVERSE TRANSCRIPTASES"/>
    <property type="match status" value="1"/>
</dbReference>
<dbReference type="RefSeq" id="XP_013777124.1">
    <property type="nucleotide sequence ID" value="XM_013921670.1"/>
</dbReference>
<proteinExistence type="predicted"/>
<reference evidence="2" key="1">
    <citation type="submission" date="2025-08" db="UniProtKB">
        <authorList>
            <consortium name="RefSeq"/>
        </authorList>
    </citation>
    <scope>IDENTIFICATION</scope>
    <source>
        <tissue evidence="2">Muscle</tissue>
    </source>
</reference>
<organism evidence="1 2">
    <name type="scientific">Limulus polyphemus</name>
    <name type="common">Atlantic horseshoe crab</name>
    <dbReference type="NCBI Taxonomy" id="6850"/>
    <lineage>
        <taxon>Eukaryota</taxon>
        <taxon>Metazoa</taxon>
        <taxon>Ecdysozoa</taxon>
        <taxon>Arthropoda</taxon>
        <taxon>Chelicerata</taxon>
        <taxon>Merostomata</taxon>
        <taxon>Xiphosura</taxon>
        <taxon>Limulidae</taxon>
        <taxon>Limulus</taxon>
    </lineage>
</organism>
<dbReference type="Proteomes" id="UP000694941">
    <property type="component" value="Unplaced"/>
</dbReference>